<keyword evidence="3" id="KW-1003">Cell membrane</keyword>
<organism evidence="9 10">
    <name type="scientific">Bacillus gaemokensis</name>
    <dbReference type="NCBI Taxonomy" id="574375"/>
    <lineage>
        <taxon>Bacteria</taxon>
        <taxon>Bacillati</taxon>
        <taxon>Bacillota</taxon>
        <taxon>Bacilli</taxon>
        <taxon>Bacillales</taxon>
        <taxon>Bacillaceae</taxon>
        <taxon>Bacillus</taxon>
        <taxon>Bacillus cereus group</taxon>
    </lineage>
</organism>
<dbReference type="CDD" id="cd06261">
    <property type="entry name" value="TM_PBP2"/>
    <property type="match status" value="1"/>
</dbReference>
<dbReference type="OrthoDB" id="2958608at2"/>
<dbReference type="STRING" id="574375.AZF08_10800"/>
<evidence type="ECO:0000256" key="3">
    <source>
        <dbReference type="ARBA" id="ARBA00022475"/>
    </source>
</evidence>
<feature type="transmembrane region" description="Helical" evidence="7">
    <location>
        <begin position="231"/>
        <end position="258"/>
    </location>
</feature>
<dbReference type="InterPro" id="IPR035906">
    <property type="entry name" value="MetI-like_sf"/>
</dbReference>
<feature type="transmembrane region" description="Helical" evidence="7">
    <location>
        <begin position="12"/>
        <end position="30"/>
    </location>
</feature>
<evidence type="ECO:0000313" key="10">
    <source>
        <dbReference type="Proteomes" id="UP000027778"/>
    </source>
</evidence>
<dbReference type="PANTHER" id="PTHR30465">
    <property type="entry name" value="INNER MEMBRANE ABC TRANSPORTER"/>
    <property type="match status" value="1"/>
</dbReference>
<feature type="transmembrane region" description="Helical" evidence="7">
    <location>
        <begin position="264"/>
        <end position="281"/>
    </location>
</feature>
<keyword evidence="4 7" id="KW-0812">Transmembrane</keyword>
<evidence type="ECO:0000256" key="5">
    <source>
        <dbReference type="ARBA" id="ARBA00022989"/>
    </source>
</evidence>
<gene>
    <name evidence="9" type="ORF">BAGA_18190</name>
</gene>
<dbReference type="SUPFAM" id="SSF161098">
    <property type="entry name" value="MetI-like"/>
    <property type="match status" value="1"/>
</dbReference>
<keyword evidence="2" id="KW-0813">Transport</keyword>
<protein>
    <submittedName>
        <fullName evidence="9">Membrane protein</fullName>
    </submittedName>
</protein>
<evidence type="ECO:0000256" key="2">
    <source>
        <dbReference type="ARBA" id="ARBA00022448"/>
    </source>
</evidence>
<comment type="subcellular location">
    <subcellularLocation>
        <location evidence="1">Cell membrane</location>
        <topology evidence="1">Multi-pass membrane protein</topology>
    </subcellularLocation>
</comment>
<accession>A0A073KEV4</accession>
<keyword evidence="6 7" id="KW-0472">Membrane</keyword>
<feature type="transmembrane region" description="Helical" evidence="7">
    <location>
        <begin position="123"/>
        <end position="146"/>
    </location>
</feature>
<evidence type="ECO:0000256" key="7">
    <source>
        <dbReference type="SAM" id="Phobius"/>
    </source>
</evidence>
<comment type="caution">
    <text evidence="9">The sequence shown here is derived from an EMBL/GenBank/DDBJ whole genome shotgun (WGS) entry which is preliminary data.</text>
</comment>
<dbReference type="GO" id="GO:0055085">
    <property type="term" value="P:transmembrane transport"/>
    <property type="evidence" value="ECO:0007669"/>
    <property type="project" value="InterPro"/>
</dbReference>
<evidence type="ECO:0000256" key="4">
    <source>
        <dbReference type="ARBA" id="ARBA00022692"/>
    </source>
</evidence>
<dbReference type="GO" id="GO:0005886">
    <property type="term" value="C:plasma membrane"/>
    <property type="evidence" value="ECO:0007669"/>
    <property type="project" value="UniProtKB-SubCell"/>
</dbReference>
<evidence type="ECO:0000256" key="1">
    <source>
        <dbReference type="ARBA" id="ARBA00004651"/>
    </source>
</evidence>
<sequence length="300" mass="34929">MLNKISQFVIKLSSIVLSLLLLLNLPYLFVSQGGFTFQPIQFFKQVFTMLKEVFSLQSLMILTPGSGFGSFKKTPLFPTVFDPYIYSFTILFAAFCLALFASSSMAFFYFLAKNSIKKWIARFVFILEAIPDMMIMICLQILFIWILNHFGESPVKIMSFNENRAYLLPILSLAVLPTLQMFRMMVLYIKEEHEKHYVEVAYGKGLSSSYILCIHLFKNISIHFFHHLKTIFVFLLSNLFVLEFVFNMQGIIQFLFWIGKFSTSGTFILLIMIVLPFYIIFQMTSLMMNKWQKQIKGEAL</sequence>
<evidence type="ECO:0000256" key="6">
    <source>
        <dbReference type="ARBA" id="ARBA00023136"/>
    </source>
</evidence>
<feature type="transmembrane region" description="Helical" evidence="7">
    <location>
        <begin position="84"/>
        <end position="111"/>
    </location>
</feature>
<name>A0A073KEV4_9BACI</name>
<proteinExistence type="predicted"/>
<dbReference type="eggNOG" id="COG0601">
    <property type="taxonomic scope" value="Bacteria"/>
</dbReference>
<dbReference type="RefSeq" id="WP_033673688.1">
    <property type="nucleotide sequence ID" value="NZ_JOTM01000003.1"/>
</dbReference>
<keyword evidence="5 7" id="KW-1133">Transmembrane helix</keyword>
<feature type="transmembrane region" description="Helical" evidence="7">
    <location>
        <begin position="166"/>
        <end position="189"/>
    </location>
</feature>
<keyword evidence="10" id="KW-1185">Reference proteome</keyword>
<dbReference type="EMBL" id="JOTM01000003">
    <property type="protein sequence ID" value="KEK25031.1"/>
    <property type="molecule type" value="Genomic_DNA"/>
</dbReference>
<evidence type="ECO:0000259" key="8">
    <source>
        <dbReference type="Pfam" id="PF00528"/>
    </source>
</evidence>
<feature type="domain" description="ABC transmembrane type-1" evidence="8">
    <location>
        <begin position="100"/>
        <end position="281"/>
    </location>
</feature>
<dbReference type="AlphaFoldDB" id="A0A073KEV4"/>
<dbReference type="InterPro" id="IPR000515">
    <property type="entry name" value="MetI-like"/>
</dbReference>
<dbReference type="Proteomes" id="UP000027778">
    <property type="component" value="Unassembled WGS sequence"/>
</dbReference>
<evidence type="ECO:0000313" key="9">
    <source>
        <dbReference type="EMBL" id="KEK25031.1"/>
    </source>
</evidence>
<reference evidence="9 10" key="1">
    <citation type="submission" date="2014-06" db="EMBL/GenBank/DDBJ databases">
        <title>Draft genome sequence of Bacillus gaemokensis JCM 15801 (MCCC 1A00707).</title>
        <authorList>
            <person name="Lai Q."/>
            <person name="Liu Y."/>
            <person name="Shao Z."/>
        </authorList>
    </citation>
    <scope>NUCLEOTIDE SEQUENCE [LARGE SCALE GENOMIC DNA]</scope>
    <source>
        <strain evidence="9 10">JCM 15801</strain>
    </source>
</reference>
<dbReference type="Pfam" id="PF00528">
    <property type="entry name" value="BPD_transp_1"/>
    <property type="match status" value="1"/>
</dbReference>
<dbReference type="PANTHER" id="PTHR30465:SF44">
    <property type="entry name" value="ABC-TYPE DIPEPTIDE_OLIGOPEPTIDE TRANSPORT SYSTEM, PERMEASE COMPONENT"/>
    <property type="match status" value="1"/>
</dbReference>